<name>A0ACB6Z531_THEGA</name>
<sequence length="144" mass="16509">MKLHLGPHASDNVLRVARVFMAINESMERLRDLYKKLVRDRRPSSPQAKALWPNPTADPSESIEFPKLEFFCKVNRADGAELPVIDEENGRHAMYHAWMEMETETKVVFVKFAAKYNEGAHRLLANQNPPLAPALYFQVEGPVY</sequence>
<reference evidence="1" key="1">
    <citation type="submission" date="2019-10" db="EMBL/GenBank/DDBJ databases">
        <authorList>
            <consortium name="DOE Joint Genome Institute"/>
            <person name="Kuo A."/>
            <person name="Miyauchi S."/>
            <person name="Kiss E."/>
            <person name="Drula E."/>
            <person name="Kohler A."/>
            <person name="Sanchez-Garcia M."/>
            <person name="Andreopoulos B."/>
            <person name="Barry K.W."/>
            <person name="Bonito G."/>
            <person name="Buee M."/>
            <person name="Carver A."/>
            <person name="Chen C."/>
            <person name="Cichocki N."/>
            <person name="Clum A."/>
            <person name="Culley D."/>
            <person name="Crous P.W."/>
            <person name="Fauchery L."/>
            <person name="Girlanda M."/>
            <person name="Hayes R."/>
            <person name="Keri Z."/>
            <person name="Labutti K."/>
            <person name="Lipzen A."/>
            <person name="Lombard V."/>
            <person name="Magnuson J."/>
            <person name="Maillard F."/>
            <person name="Morin E."/>
            <person name="Murat C."/>
            <person name="Nolan M."/>
            <person name="Ohm R."/>
            <person name="Pangilinan J."/>
            <person name="Pereira M."/>
            <person name="Perotto S."/>
            <person name="Peter M."/>
            <person name="Riley R."/>
            <person name="Sitrit Y."/>
            <person name="Stielow B."/>
            <person name="Szollosi G."/>
            <person name="Zifcakova L."/>
            <person name="Stursova M."/>
            <person name="Spatafora J.W."/>
            <person name="Tedersoo L."/>
            <person name="Vaario L.-M."/>
            <person name="Yamada A."/>
            <person name="Yan M."/>
            <person name="Wang P."/>
            <person name="Xu J."/>
            <person name="Bruns T."/>
            <person name="Baldrian P."/>
            <person name="Vilgalys R."/>
            <person name="Henrissat B."/>
            <person name="Grigoriev I.V."/>
            <person name="Hibbett D."/>
            <person name="Nagy L.G."/>
            <person name="Martin F.M."/>
        </authorList>
    </citation>
    <scope>NUCLEOTIDE SEQUENCE</scope>
    <source>
        <strain evidence="1">P2</strain>
    </source>
</reference>
<evidence type="ECO:0000313" key="2">
    <source>
        <dbReference type="Proteomes" id="UP000886501"/>
    </source>
</evidence>
<reference evidence="1" key="2">
    <citation type="journal article" date="2020" name="Nat. Commun.">
        <title>Large-scale genome sequencing of mycorrhizal fungi provides insights into the early evolution of symbiotic traits.</title>
        <authorList>
            <person name="Miyauchi S."/>
            <person name="Kiss E."/>
            <person name="Kuo A."/>
            <person name="Drula E."/>
            <person name="Kohler A."/>
            <person name="Sanchez-Garcia M."/>
            <person name="Morin E."/>
            <person name="Andreopoulos B."/>
            <person name="Barry K.W."/>
            <person name="Bonito G."/>
            <person name="Buee M."/>
            <person name="Carver A."/>
            <person name="Chen C."/>
            <person name="Cichocki N."/>
            <person name="Clum A."/>
            <person name="Culley D."/>
            <person name="Crous P.W."/>
            <person name="Fauchery L."/>
            <person name="Girlanda M."/>
            <person name="Hayes R.D."/>
            <person name="Keri Z."/>
            <person name="LaButti K."/>
            <person name="Lipzen A."/>
            <person name="Lombard V."/>
            <person name="Magnuson J."/>
            <person name="Maillard F."/>
            <person name="Murat C."/>
            <person name="Nolan M."/>
            <person name="Ohm R.A."/>
            <person name="Pangilinan J."/>
            <person name="Pereira M.F."/>
            <person name="Perotto S."/>
            <person name="Peter M."/>
            <person name="Pfister S."/>
            <person name="Riley R."/>
            <person name="Sitrit Y."/>
            <person name="Stielow J.B."/>
            <person name="Szollosi G."/>
            <person name="Zifcakova L."/>
            <person name="Stursova M."/>
            <person name="Spatafora J.W."/>
            <person name="Tedersoo L."/>
            <person name="Vaario L.M."/>
            <person name="Yamada A."/>
            <person name="Yan M."/>
            <person name="Wang P."/>
            <person name="Xu J."/>
            <person name="Bruns T."/>
            <person name="Baldrian P."/>
            <person name="Vilgalys R."/>
            <person name="Dunand C."/>
            <person name="Henrissat B."/>
            <person name="Grigoriev I.V."/>
            <person name="Hibbett D."/>
            <person name="Nagy L.G."/>
            <person name="Martin F.M."/>
        </authorList>
    </citation>
    <scope>NUCLEOTIDE SEQUENCE</scope>
    <source>
        <strain evidence="1">P2</strain>
    </source>
</reference>
<dbReference type="Proteomes" id="UP000886501">
    <property type="component" value="Unassembled WGS sequence"/>
</dbReference>
<comment type="caution">
    <text evidence="1">The sequence shown here is derived from an EMBL/GenBank/DDBJ whole genome shotgun (WGS) entry which is preliminary data.</text>
</comment>
<evidence type="ECO:0000313" key="1">
    <source>
        <dbReference type="EMBL" id="KAF9644463.1"/>
    </source>
</evidence>
<organism evidence="1 2">
    <name type="scientific">Thelephora ganbajun</name>
    <name type="common">Ganba fungus</name>
    <dbReference type="NCBI Taxonomy" id="370292"/>
    <lineage>
        <taxon>Eukaryota</taxon>
        <taxon>Fungi</taxon>
        <taxon>Dikarya</taxon>
        <taxon>Basidiomycota</taxon>
        <taxon>Agaricomycotina</taxon>
        <taxon>Agaricomycetes</taxon>
        <taxon>Thelephorales</taxon>
        <taxon>Thelephoraceae</taxon>
        <taxon>Thelephora</taxon>
    </lineage>
</organism>
<dbReference type="EMBL" id="MU118138">
    <property type="protein sequence ID" value="KAF9644463.1"/>
    <property type="molecule type" value="Genomic_DNA"/>
</dbReference>
<keyword evidence="2" id="KW-1185">Reference proteome</keyword>
<accession>A0ACB6Z531</accession>
<protein>
    <submittedName>
        <fullName evidence="1">Uncharacterized protein</fullName>
    </submittedName>
</protein>
<gene>
    <name evidence="1" type="ORF">BDM02DRAFT_3121907</name>
</gene>
<proteinExistence type="predicted"/>